<protein>
    <submittedName>
        <fullName evidence="1">Uncharacterized protein</fullName>
    </submittedName>
</protein>
<proteinExistence type="predicted"/>
<accession>A0A5C5CU87</accession>
<comment type="caution">
    <text evidence="1">The sequence shown here is derived from an EMBL/GenBank/DDBJ whole genome shotgun (WGS) entry which is preliminary data.</text>
</comment>
<dbReference type="EMBL" id="VEWK01000002">
    <property type="protein sequence ID" value="TNV14591.1"/>
    <property type="molecule type" value="Genomic_DNA"/>
</dbReference>
<organism evidence="1 2">
    <name type="scientific">Brucella pecoris</name>
    <dbReference type="NCBI Taxonomy" id="867683"/>
    <lineage>
        <taxon>Bacteria</taxon>
        <taxon>Pseudomonadati</taxon>
        <taxon>Pseudomonadota</taxon>
        <taxon>Alphaproteobacteria</taxon>
        <taxon>Hyphomicrobiales</taxon>
        <taxon>Brucellaceae</taxon>
        <taxon>Brucella/Ochrobactrum group</taxon>
        <taxon>Brucella</taxon>
    </lineage>
</organism>
<evidence type="ECO:0000313" key="2">
    <source>
        <dbReference type="Proteomes" id="UP000313390"/>
    </source>
</evidence>
<name>A0A5C5CU87_9HYPH</name>
<sequence>MLLQYVYTQFLHLLFGAPLDQLVSVGVPKACLEHIPKSVKRFSGCASKQKIIERRSDPFRSKRALTGVFPTVLPLSGGVRL</sequence>
<evidence type="ECO:0000313" key="1">
    <source>
        <dbReference type="EMBL" id="TNV14591.1"/>
    </source>
</evidence>
<gene>
    <name evidence="1" type="ORF">FIB18_05045</name>
</gene>
<dbReference type="Proteomes" id="UP000313390">
    <property type="component" value="Unassembled WGS sequence"/>
</dbReference>
<reference evidence="1 2" key="1">
    <citation type="journal article" date="2011" name="Int. J. Syst. Evol. Microbiol.">
        <title>Ochrobactrum pecoris sp. nov., isolated from farm animals.</title>
        <authorList>
            <person name="Kampfer P."/>
            <person name="Huber B."/>
            <person name="Busse H.J."/>
            <person name="Scholz H.C."/>
            <person name="Tomaso H."/>
            <person name="Hotzel H."/>
            <person name="Melzer F."/>
        </authorList>
    </citation>
    <scope>NUCLEOTIDE SEQUENCE [LARGE SCALE GENOMIC DNA]</scope>
    <source>
        <strain evidence="1 2">08RB2639</strain>
    </source>
</reference>
<dbReference type="AlphaFoldDB" id="A0A5C5CU87"/>